<protein>
    <recommendedName>
        <fullName evidence="7">Carboxypeptidase</fullName>
        <ecNumber evidence="7">3.4.16.-</ecNumber>
    </recommendedName>
</protein>
<dbReference type="OMA" id="SASCIET"/>
<reference evidence="9" key="1">
    <citation type="journal article" date="2012" name="Science">
        <title>The Paleozoic origin of enzymatic lignin decomposition reconstructed from 31 fungal genomes.</title>
        <authorList>
            <person name="Floudas D."/>
            <person name="Binder M."/>
            <person name="Riley R."/>
            <person name="Barry K."/>
            <person name="Blanchette R.A."/>
            <person name="Henrissat B."/>
            <person name="Martinez A.T."/>
            <person name="Otillar R."/>
            <person name="Spatafora J.W."/>
            <person name="Yadav J.S."/>
            <person name="Aerts A."/>
            <person name="Benoit I."/>
            <person name="Boyd A."/>
            <person name="Carlson A."/>
            <person name="Copeland A."/>
            <person name="Coutinho P.M."/>
            <person name="de Vries R.P."/>
            <person name="Ferreira P."/>
            <person name="Findley K."/>
            <person name="Foster B."/>
            <person name="Gaskell J."/>
            <person name="Glotzer D."/>
            <person name="Gorecki P."/>
            <person name="Heitman J."/>
            <person name="Hesse C."/>
            <person name="Hori C."/>
            <person name="Igarashi K."/>
            <person name="Jurgens J.A."/>
            <person name="Kallen N."/>
            <person name="Kersten P."/>
            <person name="Kohler A."/>
            <person name="Kuees U."/>
            <person name="Kumar T.K.A."/>
            <person name="Kuo A."/>
            <person name="LaButti K."/>
            <person name="Larrondo L.F."/>
            <person name="Lindquist E."/>
            <person name="Ling A."/>
            <person name="Lombard V."/>
            <person name="Lucas S."/>
            <person name="Lundell T."/>
            <person name="Martin R."/>
            <person name="McLaughlin D.J."/>
            <person name="Morgenstern I."/>
            <person name="Morin E."/>
            <person name="Murat C."/>
            <person name="Nagy L.G."/>
            <person name="Nolan M."/>
            <person name="Ohm R.A."/>
            <person name="Patyshakuliyeva A."/>
            <person name="Rokas A."/>
            <person name="Ruiz-Duenas F.J."/>
            <person name="Sabat G."/>
            <person name="Salamov A."/>
            <person name="Samejima M."/>
            <person name="Schmutz J."/>
            <person name="Slot J.C."/>
            <person name="St John F."/>
            <person name="Stenlid J."/>
            <person name="Sun H."/>
            <person name="Sun S."/>
            <person name="Syed K."/>
            <person name="Tsang A."/>
            <person name="Wiebenga A."/>
            <person name="Young D."/>
            <person name="Pisabarro A."/>
            <person name="Eastwood D.C."/>
            <person name="Martin F."/>
            <person name="Cullen D."/>
            <person name="Grigoriev I.V."/>
            <person name="Hibbett D.S."/>
        </authorList>
    </citation>
    <scope>NUCLEOTIDE SEQUENCE [LARGE SCALE GENOMIC DNA]</scope>
    <source>
        <strain evidence="9">RWD-64-598 SS2</strain>
    </source>
</reference>
<evidence type="ECO:0000313" key="9">
    <source>
        <dbReference type="Proteomes" id="UP000053558"/>
    </source>
</evidence>
<dbReference type="EMBL" id="JH711589">
    <property type="protein sequence ID" value="EIW75294.1"/>
    <property type="molecule type" value="Genomic_DNA"/>
</dbReference>
<dbReference type="PANTHER" id="PTHR11802">
    <property type="entry name" value="SERINE PROTEASE FAMILY S10 SERINE CARBOXYPEPTIDASE"/>
    <property type="match status" value="1"/>
</dbReference>
<dbReference type="Pfam" id="PF00450">
    <property type="entry name" value="Peptidase_S10"/>
    <property type="match status" value="1"/>
</dbReference>
<dbReference type="GeneID" id="19204083"/>
<comment type="similarity">
    <text evidence="1 7">Belongs to the peptidase S10 family.</text>
</comment>
<dbReference type="KEGG" id="cput:CONPUDRAFT_159420"/>
<dbReference type="Proteomes" id="UP000053558">
    <property type="component" value="Unassembled WGS sequence"/>
</dbReference>
<dbReference type="PROSITE" id="PS00131">
    <property type="entry name" value="CARBOXYPEPT_SER_SER"/>
    <property type="match status" value="1"/>
</dbReference>
<dbReference type="GO" id="GO:0006508">
    <property type="term" value="P:proteolysis"/>
    <property type="evidence" value="ECO:0007669"/>
    <property type="project" value="UniProtKB-KW"/>
</dbReference>
<dbReference type="InterPro" id="IPR029058">
    <property type="entry name" value="AB_hydrolase_fold"/>
</dbReference>
<dbReference type="Gene3D" id="3.40.50.1820">
    <property type="entry name" value="alpha/beta hydrolase"/>
    <property type="match status" value="1"/>
</dbReference>
<dbReference type="RefSeq" id="XP_007774700.1">
    <property type="nucleotide sequence ID" value="XM_007776510.1"/>
</dbReference>
<dbReference type="PRINTS" id="PR00724">
    <property type="entry name" value="CRBOXYPTASEC"/>
</dbReference>
<evidence type="ECO:0000256" key="4">
    <source>
        <dbReference type="ARBA" id="ARBA00022729"/>
    </source>
</evidence>
<sequence>MFSTSLVYASQSPLASLFDVFTKSSDGPTNDPFPQASTNSTILKYPDTPGYGVRARESRFCDGTVKTHTGYIDIGSRHLFFYYFESRGQPATDDVIMWIQGGPGGSGSVGLFMENGPCRAITPDGEISYHSDSWNTNANVIYIDQPVGVGFSYSDAGETISTTDAAAKDIATSIALLFDHFELGDRAFHIAGESYGGRYVPMFASTLYDQNRRLLAQGFGTVNLKSVMIGNGSPDWASLINSFVDFQCSIAPVQSISKCVKMKSLESRVQRWMSASCIETFDEISCGAAQKAGWDEFVNAYGETGLNYYDYTKECEGGAEQSCYFLFTYMEKYLNRTDVRESINVDSSFSGGFNISSQGVMDAFVSNFDQGHSSMPYVAQLLERGIRVLIYAGENDFICNTRSQELWMSSMEWSGKDVFAVQNVRSWEVDGKAAGKTKNAHALTYATIAGAGHMAPYDKPRETLEMLERWLTVKNL</sequence>
<evidence type="ECO:0000256" key="5">
    <source>
        <dbReference type="ARBA" id="ARBA00022801"/>
    </source>
</evidence>
<dbReference type="SUPFAM" id="SSF53474">
    <property type="entry name" value="alpha/beta-Hydrolases"/>
    <property type="match status" value="1"/>
</dbReference>
<dbReference type="PROSITE" id="PS00560">
    <property type="entry name" value="CARBOXYPEPT_SER_HIS"/>
    <property type="match status" value="1"/>
</dbReference>
<keyword evidence="4" id="KW-0732">Signal</keyword>
<dbReference type="GO" id="GO:0004185">
    <property type="term" value="F:serine-type carboxypeptidase activity"/>
    <property type="evidence" value="ECO:0007669"/>
    <property type="project" value="UniProtKB-UniRule"/>
</dbReference>
<evidence type="ECO:0000256" key="2">
    <source>
        <dbReference type="ARBA" id="ARBA00022645"/>
    </source>
</evidence>
<keyword evidence="9" id="KW-1185">Reference proteome</keyword>
<accession>A0A5M3M8X6</accession>
<dbReference type="AlphaFoldDB" id="A0A5M3M8X6"/>
<proteinExistence type="inferred from homology"/>
<keyword evidence="3 7" id="KW-0645">Protease</keyword>
<dbReference type="PANTHER" id="PTHR11802:SF113">
    <property type="entry name" value="SERINE CARBOXYPEPTIDASE CTSA-4.1"/>
    <property type="match status" value="1"/>
</dbReference>
<gene>
    <name evidence="8" type="ORF">CONPUDRAFT_159420</name>
</gene>
<evidence type="ECO:0000313" key="8">
    <source>
        <dbReference type="EMBL" id="EIW75294.1"/>
    </source>
</evidence>
<organism evidence="8 9">
    <name type="scientific">Coniophora puteana (strain RWD-64-598)</name>
    <name type="common">Brown rot fungus</name>
    <dbReference type="NCBI Taxonomy" id="741705"/>
    <lineage>
        <taxon>Eukaryota</taxon>
        <taxon>Fungi</taxon>
        <taxon>Dikarya</taxon>
        <taxon>Basidiomycota</taxon>
        <taxon>Agaricomycotina</taxon>
        <taxon>Agaricomycetes</taxon>
        <taxon>Agaricomycetidae</taxon>
        <taxon>Boletales</taxon>
        <taxon>Coniophorineae</taxon>
        <taxon>Coniophoraceae</taxon>
        <taxon>Coniophora</taxon>
    </lineage>
</organism>
<evidence type="ECO:0000256" key="6">
    <source>
        <dbReference type="ARBA" id="ARBA00023180"/>
    </source>
</evidence>
<keyword evidence="5 7" id="KW-0378">Hydrolase</keyword>
<dbReference type="GO" id="GO:0000324">
    <property type="term" value="C:fungal-type vacuole"/>
    <property type="evidence" value="ECO:0007669"/>
    <property type="project" value="TreeGrafter"/>
</dbReference>
<dbReference type="InterPro" id="IPR001563">
    <property type="entry name" value="Peptidase_S10"/>
</dbReference>
<evidence type="ECO:0000256" key="7">
    <source>
        <dbReference type="RuleBase" id="RU361156"/>
    </source>
</evidence>
<keyword evidence="2 7" id="KW-0121">Carboxypeptidase</keyword>
<dbReference type="OrthoDB" id="443318at2759"/>
<evidence type="ECO:0000256" key="3">
    <source>
        <dbReference type="ARBA" id="ARBA00022670"/>
    </source>
</evidence>
<dbReference type="EC" id="3.4.16.-" evidence="7"/>
<name>A0A5M3M8X6_CONPW</name>
<dbReference type="Gene3D" id="1.10.287.410">
    <property type="match status" value="1"/>
</dbReference>
<comment type="caution">
    <text evidence="8">The sequence shown here is derived from an EMBL/GenBank/DDBJ whole genome shotgun (WGS) entry which is preliminary data.</text>
</comment>
<keyword evidence="6" id="KW-0325">Glycoprotein</keyword>
<dbReference type="InterPro" id="IPR033124">
    <property type="entry name" value="Ser_caboxypep_his_AS"/>
</dbReference>
<evidence type="ECO:0000256" key="1">
    <source>
        <dbReference type="ARBA" id="ARBA00009431"/>
    </source>
</evidence>
<dbReference type="InterPro" id="IPR018202">
    <property type="entry name" value="Ser_caboxypep_ser_AS"/>
</dbReference>